<feature type="transmembrane region" description="Helical" evidence="4">
    <location>
        <begin position="459"/>
        <end position="481"/>
    </location>
</feature>
<dbReference type="InterPro" id="IPR036291">
    <property type="entry name" value="NAD(P)-bd_dom_sf"/>
</dbReference>
<reference evidence="6" key="1">
    <citation type="submission" date="2025-08" db="UniProtKB">
        <authorList>
            <consortium name="Ensembl"/>
        </authorList>
    </citation>
    <scope>IDENTIFICATION</scope>
</reference>
<dbReference type="KEGG" id="kmr:108239246"/>
<keyword evidence="2" id="KW-0560">Oxidoreductase</keyword>
<dbReference type="STRING" id="37003.ENSKMAP00000025386"/>
<keyword evidence="4" id="KW-0812">Transmembrane</keyword>
<dbReference type="Proteomes" id="UP000264800">
    <property type="component" value="Unplaced"/>
</dbReference>
<feature type="domain" description="3-beta hydroxysteroid dehydrogenase/isomerase" evidence="5">
    <location>
        <begin position="101"/>
        <end position="370"/>
    </location>
</feature>
<keyword evidence="4" id="KW-0472">Membrane</keyword>
<sequence length="482" mass="52512">MEVYSSNMSESGASVCQVKQLPCHSVPFLRLQAGAHHPQHLPSVTRKSLVNNSPPAGASSAVRHRGSTATAGTCSNPECAASRLVEEVAAGARGSSKGKVVVTGGAGYFGFTLGKELASEGLLVILMDLNRPPNEIPDGAVFYQSDIRDYSSLYKVCEGVDCIFHTASYGMSGPEQLRKELIESINIGGTSNIINVCKERGIPRLVYTSTINVVFDGKPIVNGDEASASYVPSGLHIDHYSRTKTVAEKMVLTANGSSLKDGGVLRTCALRPCGIYGPEERRHFDRTMKNVARGLLSFRCGDPEARMNWVHVDNLVLAHRLAAEALTQKRSCVASGQAYFINDGKAVNLFEWMAPVFEKLSQSQPSITLPISLIYSAAILVEYLHLILRPVIKVPLPFTRCEIRHISVTHTFKIDKARQELGYCPKSYNLADAFDHYFKTHVAPHSSSLSTSMSLTSQLLRYLILLLLMGLSLLLLVFSGIL</sequence>
<evidence type="ECO:0000256" key="2">
    <source>
        <dbReference type="ARBA" id="ARBA00023002"/>
    </source>
</evidence>
<dbReference type="PANTHER" id="PTHR43245:SF51">
    <property type="entry name" value="SHORT CHAIN DEHYDROGENASE_REDUCTASE FAMILY 42E, MEMBER 2"/>
    <property type="match status" value="1"/>
</dbReference>
<dbReference type="GO" id="GO:0016616">
    <property type="term" value="F:oxidoreductase activity, acting on the CH-OH group of donors, NAD or NADP as acceptor"/>
    <property type="evidence" value="ECO:0007669"/>
    <property type="project" value="InterPro"/>
</dbReference>
<proteinExistence type="inferred from homology"/>
<dbReference type="GeneTree" id="ENSGT00940000160393"/>
<dbReference type="AlphaFoldDB" id="A0A3Q3B8J7"/>
<dbReference type="GeneID" id="108239246"/>
<evidence type="ECO:0000256" key="1">
    <source>
        <dbReference type="ARBA" id="ARBA00009219"/>
    </source>
</evidence>
<feature type="region of interest" description="Disordered" evidence="3">
    <location>
        <begin position="45"/>
        <end position="73"/>
    </location>
</feature>
<dbReference type="Pfam" id="PF01073">
    <property type="entry name" value="3Beta_HSD"/>
    <property type="match status" value="1"/>
</dbReference>
<dbReference type="CTD" id="100288072"/>
<dbReference type="Ensembl" id="ENSKMAT00000025706.1">
    <property type="protein sequence ID" value="ENSKMAP00000025386.1"/>
    <property type="gene ID" value="ENSKMAG00000018809.1"/>
</dbReference>
<keyword evidence="7" id="KW-1185">Reference proteome</keyword>
<evidence type="ECO:0000256" key="3">
    <source>
        <dbReference type="SAM" id="MobiDB-lite"/>
    </source>
</evidence>
<dbReference type="Gene3D" id="3.40.50.720">
    <property type="entry name" value="NAD(P)-binding Rossmann-like Domain"/>
    <property type="match status" value="1"/>
</dbReference>
<evidence type="ECO:0000256" key="4">
    <source>
        <dbReference type="SAM" id="Phobius"/>
    </source>
</evidence>
<dbReference type="RefSeq" id="XP_017277335.1">
    <property type="nucleotide sequence ID" value="XM_017421846.3"/>
</dbReference>
<comment type="similarity">
    <text evidence="1">Belongs to the 3-beta-HSD family.</text>
</comment>
<protein>
    <submittedName>
        <fullName evidence="6">Short chain dehydrogenase/reductase family 42E, member 2</fullName>
    </submittedName>
</protein>
<dbReference type="OMA" id="FPLEKHM"/>
<dbReference type="GO" id="GO:0006694">
    <property type="term" value="P:steroid biosynthetic process"/>
    <property type="evidence" value="ECO:0007669"/>
    <property type="project" value="InterPro"/>
</dbReference>
<evidence type="ECO:0000313" key="6">
    <source>
        <dbReference type="Ensembl" id="ENSKMAP00000025386.1"/>
    </source>
</evidence>
<evidence type="ECO:0000313" key="7">
    <source>
        <dbReference type="Proteomes" id="UP000264800"/>
    </source>
</evidence>
<dbReference type="SUPFAM" id="SSF51735">
    <property type="entry name" value="NAD(P)-binding Rossmann-fold domains"/>
    <property type="match status" value="1"/>
</dbReference>
<name>A0A3Q3B8J7_KRYMA</name>
<dbReference type="InterPro" id="IPR050177">
    <property type="entry name" value="Lipid_A_modif_metabolic_enz"/>
</dbReference>
<dbReference type="InterPro" id="IPR002225">
    <property type="entry name" value="3Beta_OHSteriod_DH/Estase"/>
</dbReference>
<dbReference type="PANTHER" id="PTHR43245">
    <property type="entry name" value="BIFUNCTIONAL POLYMYXIN RESISTANCE PROTEIN ARNA"/>
    <property type="match status" value="1"/>
</dbReference>
<keyword evidence="4" id="KW-1133">Transmembrane helix</keyword>
<dbReference type="OrthoDB" id="2735536at2759"/>
<feature type="compositionally biased region" description="Polar residues" evidence="3">
    <location>
        <begin position="45"/>
        <end position="54"/>
    </location>
</feature>
<evidence type="ECO:0000259" key="5">
    <source>
        <dbReference type="Pfam" id="PF01073"/>
    </source>
</evidence>
<organism evidence="6 7">
    <name type="scientific">Kryptolebias marmoratus</name>
    <name type="common">Mangrove killifish</name>
    <name type="synonym">Rivulus marmoratus</name>
    <dbReference type="NCBI Taxonomy" id="37003"/>
    <lineage>
        <taxon>Eukaryota</taxon>
        <taxon>Metazoa</taxon>
        <taxon>Chordata</taxon>
        <taxon>Craniata</taxon>
        <taxon>Vertebrata</taxon>
        <taxon>Euteleostomi</taxon>
        <taxon>Actinopterygii</taxon>
        <taxon>Neopterygii</taxon>
        <taxon>Teleostei</taxon>
        <taxon>Neoteleostei</taxon>
        <taxon>Acanthomorphata</taxon>
        <taxon>Ovalentaria</taxon>
        <taxon>Atherinomorphae</taxon>
        <taxon>Cyprinodontiformes</taxon>
        <taxon>Rivulidae</taxon>
        <taxon>Kryptolebias</taxon>
    </lineage>
</organism>
<reference evidence="6" key="2">
    <citation type="submission" date="2025-09" db="UniProtKB">
        <authorList>
            <consortium name="Ensembl"/>
        </authorList>
    </citation>
    <scope>IDENTIFICATION</scope>
</reference>
<accession>A0A3Q3B8J7</accession>